<dbReference type="RefSeq" id="WP_038068037.1">
    <property type="nucleotide sequence ID" value="NZ_FOVB01000010.1"/>
</dbReference>
<comment type="caution">
    <text evidence="3">The sequence shown here is derived from an EMBL/GenBank/DDBJ whole genome shotgun (WGS) entry which is preliminary data.</text>
</comment>
<dbReference type="STRING" id="1185766.SAMN05216224_11076"/>
<accession>A0A074TAG1</accession>
<dbReference type="SFLD" id="SFLDG00358">
    <property type="entry name" value="Main_(cytGST)"/>
    <property type="match status" value="1"/>
</dbReference>
<dbReference type="InterPro" id="IPR010987">
    <property type="entry name" value="Glutathione-S-Trfase_C-like"/>
</dbReference>
<dbReference type="PROSITE" id="PS50405">
    <property type="entry name" value="GST_CTER"/>
    <property type="match status" value="1"/>
</dbReference>
<dbReference type="OrthoDB" id="7583243at2"/>
<dbReference type="eggNOG" id="COG0625">
    <property type="taxonomic scope" value="Bacteria"/>
</dbReference>
<keyword evidence="3" id="KW-0808">Transferase</keyword>
<reference evidence="3 4" key="1">
    <citation type="submission" date="2014-03" db="EMBL/GenBank/DDBJ databases">
        <title>The draft genome sequence of Thioclava dalianensis DLFJ1-1.</title>
        <authorList>
            <person name="Lai Q."/>
            <person name="Shao Z."/>
        </authorList>
    </citation>
    <scope>NUCLEOTIDE SEQUENCE [LARGE SCALE GENOMIC DNA]</scope>
    <source>
        <strain evidence="3 4">DLFJ1-1</strain>
    </source>
</reference>
<gene>
    <name evidence="3" type="ORF">DL1_08745</name>
</gene>
<dbReference type="PANTHER" id="PTHR44051:SF8">
    <property type="entry name" value="GLUTATHIONE S-TRANSFERASE GSTA"/>
    <property type="match status" value="1"/>
</dbReference>
<dbReference type="PANTHER" id="PTHR44051">
    <property type="entry name" value="GLUTATHIONE S-TRANSFERASE-RELATED"/>
    <property type="match status" value="1"/>
</dbReference>
<evidence type="ECO:0000313" key="4">
    <source>
        <dbReference type="Proteomes" id="UP000027725"/>
    </source>
</evidence>
<evidence type="ECO:0000259" key="2">
    <source>
        <dbReference type="PROSITE" id="PS50405"/>
    </source>
</evidence>
<name>A0A074TAG1_9RHOB</name>
<dbReference type="Pfam" id="PF13410">
    <property type="entry name" value="GST_C_2"/>
    <property type="match status" value="1"/>
</dbReference>
<sequence>MELYYIPAACSLAAHISCLEAEIPTTCRMVVMDPAGNKVDGEDYSKINPLGLVPTIVDGETKISEAAIVLQYIADKADGKLGKVTGDERWKLLETLNFISTELHKTMAPLFRPDLPVEARPFFEKMAANRLTEAEKRIGSAGYLVGDSFTVADAYLFTVLGWCNFLKMDMSPWPKLVEYAQRIGGRPAVLQALKEEGLLSPA</sequence>
<dbReference type="SUPFAM" id="SSF52833">
    <property type="entry name" value="Thioredoxin-like"/>
    <property type="match status" value="1"/>
</dbReference>
<dbReference type="SFLD" id="SFLDS00019">
    <property type="entry name" value="Glutathione_Transferase_(cytos"/>
    <property type="match status" value="1"/>
</dbReference>
<dbReference type="SFLD" id="SFLDG01150">
    <property type="entry name" value="Main.1:_Beta-like"/>
    <property type="match status" value="1"/>
</dbReference>
<dbReference type="InterPro" id="IPR004045">
    <property type="entry name" value="Glutathione_S-Trfase_N"/>
</dbReference>
<keyword evidence="4" id="KW-1185">Reference proteome</keyword>
<organism evidence="3 4">
    <name type="scientific">Thioclava dalianensis</name>
    <dbReference type="NCBI Taxonomy" id="1185766"/>
    <lineage>
        <taxon>Bacteria</taxon>
        <taxon>Pseudomonadati</taxon>
        <taxon>Pseudomonadota</taxon>
        <taxon>Alphaproteobacteria</taxon>
        <taxon>Rhodobacterales</taxon>
        <taxon>Paracoccaceae</taxon>
        <taxon>Thioclava</taxon>
    </lineage>
</organism>
<dbReference type="GO" id="GO:0016740">
    <property type="term" value="F:transferase activity"/>
    <property type="evidence" value="ECO:0007669"/>
    <property type="project" value="UniProtKB-KW"/>
</dbReference>
<evidence type="ECO:0000259" key="1">
    <source>
        <dbReference type="PROSITE" id="PS50404"/>
    </source>
</evidence>
<dbReference type="EMBL" id="JHEH01000024">
    <property type="protein sequence ID" value="KEP68741.1"/>
    <property type="molecule type" value="Genomic_DNA"/>
</dbReference>
<dbReference type="CDD" id="cd03188">
    <property type="entry name" value="GST_C_Beta"/>
    <property type="match status" value="1"/>
</dbReference>
<dbReference type="InterPro" id="IPR036249">
    <property type="entry name" value="Thioredoxin-like_sf"/>
</dbReference>
<dbReference type="PROSITE" id="PS50404">
    <property type="entry name" value="GST_NTER"/>
    <property type="match status" value="1"/>
</dbReference>
<evidence type="ECO:0000313" key="3">
    <source>
        <dbReference type="EMBL" id="KEP68741.1"/>
    </source>
</evidence>
<dbReference type="AlphaFoldDB" id="A0A074TAG1"/>
<dbReference type="Gene3D" id="3.40.30.10">
    <property type="entry name" value="Glutaredoxin"/>
    <property type="match status" value="1"/>
</dbReference>
<proteinExistence type="predicted"/>
<feature type="domain" description="GST N-terminal" evidence="1">
    <location>
        <begin position="1"/>
        <end position="81"/>
    </location>
</feature>
<dbReference type="InterPro" id="IPR036282">
    <property type="entry name" value="Glutathione-S-Trfase_C_sf"/>
</dbReference>
<protein>
    <submittedName>
        <fullName evidence="3">Glutathione S-transferase</fullName>
    </submittedName>
</protein>
<dbReference type="Proteomes" id="UP000027725">
    <property type="component" value="Unassembled WGS sequence"/>
</dbReference>
<dbReference type="CDD" id="cd03057">
    <property type="entry name" value="GST_N_Beta"/>
    <property type="match status" value="1"/>
</dbReference>
<feature type="domain" description="GST C-terminal" evidence="2">
    <location>
        <begin position="85"/>
        <end position="202"/>
    </location>
</feature>
<dbReference type="InterPro" id="IPR040079">
    <property type="entry name" value="Glutathione_S-Trfase"/>
</dbReference>
<dbReference type="Gene3D" id="1.20.1050.10">
    <property type="match status" value="1"/>
</dbReference>
<dbReference type="Pfam" id="PF13417">
    <property type="entry name" value="GST_N_3"/>
    <property type="match status" value="1"/>
</dbReference>
<dbReference type="SUPFAM" id="SSF47616">
    <property type="entry name" value="GST C-terminal domain-like"/>
    <property type="match status" value="1"/>
</dbReference>